<comment type="caution">
    <text evidence="4">The sequence shown here is derived from an EMBL/GenBank/DDBJ whole genome shotgun (WGS) entry which is preliminary data.</text>
</comment>
<comment type="similarity">
    <text evidence="1">Belongs to the PrpD family.</text>
</comment>
<dbReference type="Gene3D" id="1.10.4100.10">
    <property type="entry name" value="2-methylcitrate dehydratase PrpD"/>
    <property type="match status" value="1"/>
</dbReference>
<dbReference type="Pfam" id="PF03972">
    <property type="entry name" value="MmgE_PrpD_N"/>
    <property type="match status" value="1"/>
</dbReference>
<feature type="domain" description="MmgE/PrpD N-terminal" evidence="2">
    <location>
        <begin position="22"/>
        <end position="240"/>
    </location>
</feature>
<reference evidence="4" key="1">
    <citation type="journal article" date="2021" name="PeerJ">
        <title>Extensive microbial diversity within the chicken gut microbiome revealed by metagenomics and culture.</title>
        <authorList>
            <person name="Gilroy R."/>
            <person name="Ravi A."/>
            <person name="Getino M."/>
            <person name="Pursley I."/>
            <person name="Horton D.L."/>
            <person name="Alikhan N.F."/>
            <person name="Baker D."/>
            <person name="Gharbi K."/>
            <person name="Hall N."/>
            <person name="Watson M."/>
            <person name="Adriaenssens E.M."/>
            <person name="Foster-Nyarko E."/>
            <person name="Jarju S."/>
            <person name="Secka A."/>
            <person name="Antonio M."/>
            <person name="Oren A."/>
            <person name="Chaudhuri R.R."/>
            <person name="La Ragione R."/>
            <person name="Hildebrand F."/>
            <person name="Pallen M.J."/>
        </authorList>
    </citation>
    <scope>NUCLEOTIDE SEQUENCE</scope>
    <source>
        <strain evidence="4">ChiGjej5B5-7349</strain>
    </source>
</reference>
<sequence>MTASDLTQRLVDTATAWDHPEPQAAARGAGVAFADTVACAIAGLADPAVAAYARATGHSPFDATIPAADCARATGLAAHALDYDDVDDATISHPSAAVVPALLAVAQTREGDRALAPSATGADAVTALHRGLAVGRMLGEALGVRAHYEAGWHTTSTIGTVAAAAAVGSLAGLDAARMRTAFGIAGSLAQGSRQNFGSMTKPLHAGQAAHNAVLAVSLAREGFTADADLLEGPLGFLALHRGPGTAPPVTDADPAMPHLNVKLYPCCYYTHAAADAAQEVREALASGSAIDTGSIQSVHVTVQPGGLAPLIHPRPADGTQAKFSMEYVIAAMLTDGAVTLGTFAPETVSRPDLQDLLTRVTTAEAPVPPAGPAAWNAGYAVIEATLADGSTVTRRVARPRGHATRPVDDATLRAKVDDCLDYAGADTSRAAQLFETLVHVAEQGSLADVAALVATVAESRGESRAETGAAL</sequence>
<feature type="domain" description="MmgE/PrpD C-terminal" evidence="3">
    <location>
        <begin position="264"/>
        <end position="431"/>
    </location>
</feature>
<dbReference type="Gene3D" id="3.30.1330.120">
    <property type="entry name" value="2-methylcitrate dehydratase PrpD"/>
    <property type="match status" value="1"/>
</dbReference>
<dbReference type="GO" id="GO:0016829">
    <property type="term" value="F:lyase activity"/>
    <property type="evidence" value="ECO:0007669"/>
    <property type="project" value="InterPro"/>
</dbReference>
<dbReference type="Pfam" id="PF19305">
    <property type="entry name" value="MmgE_PrpD_C"/>
    <property type="match status" value="1"/>
</dbReference>
<dbReference type="InterPro" id="IPR045336">
    <property type="entry name" value="MmgE_PrpD_N"/>
</dbReference>
<dbReference type="EMBL" id="DYUK01000249">
    <property type="protein sequence ID" value="HJG81028.1"/>
    <property type="molecule type" value="Genomic_DNA"/>
</dbReference>
<protein>
    <submittedName>
        <fullName evidence="4">MmgE/PrpD family protein</fullName>
    </submittedName>
</protein>
<dbReference type="SUPFAM" id="SSF103378">
    <property type="entry name" value="2-methylcitrate dehydratase PrpD"/>
    <property type="match status" value="1"/>
</dbReference>
<gene>
    <name evidence="4" type="ORF">K8V08_11525</name>
</gene>
<dbReference type="AlphaFoldDB" id="A0A921SPN0"/>
<evidence type="ECO:0000259" key="3">
    <source>
        <dbReference type="Pfam" id="PF19305"/>
    </source>
</evidence>
<evidence type="ECO:0000256" key="1">
    <source>
        <dbReference type="ARBA" id="ARBA00006174"/>
    </source>
</evidence>
<proteinExistence type="inferred from homology"/>
<evidence type="ECO:0000259" key="2">
    <source>
        <dbReference type="Pfam" id="PF03972"/>
    </source>
</evidence>
<dbReference type="InterPro" id="IPR042183">
    <property type="entry name" value="MmgE/PrpD_sf_1"/>
</dbReference>
<reference evidence="4" key="2">
    <citation type="submission" date="2021-09" db="EMBL/GenBank/DDBJ databases">
        <authorList>
            <person name="Gilroy R."/>
        </authorList>
    </citation>
    <scope>NUCLEOTIDE SEQUENCE</scope>
    <source>
        <strain evidence="4">ChiGjej5B5-7349</strain>
    </source>
</reference>
<dbReference type="Proteomes" id="UP000784435">
    <property type="component" value="Unassembled WGS sequence"/>
</dbReference>
<dbReference type="PANTHER" id="PTHR16943:SF8">
    <property type="entry name" value="2-METHYLCITRATE DEHYDRATASE"/>
    <property type="match status" value="1"/>
</dbReference>
<organism evidence="4 5">
    <name type="scientific">Brevibacterium senegalense</name>
    <dbReference type="NCBI Taxonomy" id="1033736"/>
    <lineage>
        <taxon>Bacteria</taxon>
        <taxon>Bacillati</taxon>
        <taxon>Actinomycetota</taxon>
        <taxon>Actinomycetes</taxon>
        <taxon>Micrococcales</taxon>
        <taxon>Brevibacteriaceae</taxon>
        <taxon>Brevibacterium</taxon>
    </lineage>
</organism>
<evidence type="ECO:0000313" key="4">
    <source>
        <dbReference type="EMBL" id="HJG81028.1"/>
    </source>
</evidence>
<dbReference type="InterPro" id="IPR045337">
    <property type="entry name" value="MmgE_PrpD_C"/>
</dbReference>
<dbReference type="PANTHER" id="PTHR16943">
    <property type="entry name" value="2-METHYLCITRATE DEHYDRATASE-RELATED"/>
    <property type="match status" value="1"/>
</dbReference>
<dbReference type="InterPro" id="IPR005656">
    <property type="entry name" value="MmgE_PrpD"/>
</dbReference>
<dbReference type="InterPro" id="IPR036148">
    <property type="entry name" value="MmgE/PrpD_sf"/>
</dbReference>
<evidence type="ECO:0000313" key="5">
    <source>
        <dbReference type="Proteomes" id="UP000784435"/>
    </source>
</evidence>
<dbReference type="InterPro" id="IPR042188">
    <property type="entry name" value="MmgE/PrpD_sf_2"/>
</dbReference>
<name>A0A921SPN0_9MICO</name>
<accession>A0A921SPN0</accession>